<dbReference type="CDD" id="cd03768">
    <property type="entry name" value="SR_ResInv"/>
    <property type="match status" value="1"/>
</dbReference>
<protein>
    <recommendedName>
        <fullName evidence="3">Resolvase/invertase-type recombinase catalytic domain-containing protein</fullName>
    </recommendedName>
</protein>
<dbReference type="PANTHER" id="PTHR30461:SF2">
    <property type="entry name" value="SERINE RECOMBINASE PINE-RELATED"/>
    <property type="match status" value="1"/>
</dbReference>
<organism evidence="4 5">
    <name type="scientific">Enterococcus faecium</name>
    <name type="common">Streptococcus faecium</name>
    <dbReference type="NCBI Taxonomy" id="1352"/>
    <lineage>
        <taxon>Bacteria</taxon>
        <taxon>Bacillati</taxon>
        <taxon>Bacillota</taxon>
        <taxon>Bacilli</taxon>
        <taxon>Lactobacillales</taxon>
        <taxon>Enterococcaceae</taxon>
        <taxon>Enterococcus</taxon>
    </lineage>
</organism>
<keyword evidence="1" id="KW-0238">DNA-binding</keyword>
<evidence type="ECO:0000313" key="4">
    <source>
        <dbReference type="EMBL" id="OTN86637.1"/>
    </source>
</evidence>
<gene>
    <name evidence="4" type="ORF">A5810_003007</name>
</gene>
<dbReference type="AlphaFoldDB" id="A0A242B073"/>
<dbReference type="Pfam" id="PF02796">
    <property type="entry name" value="HTH_7"/>
    <property type="match status" value="1"/>
</dbReference>
<reference evidence="4 5" key="1">
    <citation type="submission" date="2017-05" db="EMBL/GenBank/DDBJ databases">
        <title>The Genome Sequence of Enterococcus faecium 7H8_DIV0219.</title>
        <authorList>
            <consortium name="The Broad Institute Genomics Platform"/>
            <consortium name="The Broad Institute Genomic Center for Infectious Diseases"/>
            <person name="Earl A."/>
            <person name="Manson A."/>
            <person name="Schwartman J."/>
            <person name="Gilmore M."/>
            <person name="Abouelleil A."/>
            <person name="Cao P."/>
            <person name="Chapman S."/>
            <person name="Cusick C."/>
            <person name="Shea T."/>
            <person name="Young S."/>
            <person name="Neafsey D."/>
            <person name="Nusbaum C."/>
            <person name="Birren B."/>
        </authorList>
    </citation>
    <scope>NUCLEOTIDE SEQUENCE [LARGE SCALE GENOMIC DNA]</scope>
    <source>
        <strain evidence="4 5">7H8_DIV0219</strain>
    </source>
</reference>
<dbReference type="SMART" id="SM00857">
    <property type="entry name" value="Resolvase"/>
    <property type="match status" value="1"/>
</dbReference>
<sequence length="202" mass="22999">MIIGYARVSKEEQVLDRQLDLLNDYGVETIITEKYTGTKKERPGIKQLLLSVRSGDKVVVESISRLGRSTIDLLTLLQTFEEKGVQFLSLKENMDTSTPTGKAMLQMLSVISELERNLLAERIKEGIHASRKRGRLPGRPRVPKQKLSMAIRMHSSGEYSVKEILETVGISQGTFYRELNRRKLALQQQMESDHETVNPKRT</sequence>
<dbReference type="EMBL" id="NGKW01000017">
    <property type="protein sequence ID" value="OTN86637.1"/>
    <property type="molecule type" value="Genomic_DNA"/>
</dbReference>
<dbReference type="Proteomes" id="UP000194885">
    <property type="component" value="Unassembled WGS sequence"/>
</dbReference>
<keyword evidence="2" id="KW-0233">DNA recombination</keyword>
<dbReference type="Pfam" id="PF00239">
    <property type="entry name" value="Resolvase"/>
    <property type="match status" value="1"/>
</dbReference>
<dbReference type="InterPro" id="IPR006120">
    <property type="entry name" value="Resolvase_HTH_dom"/>
</dbReference>
<name>A0A242B073_ENTFC</name>
<comment type="caution">
    <text evidence="4">The sequence shown here is derived from an EMBL/GenBank/DDBJ whole genome shotgun (WGS) entry which is preliminary data.</text>
</comment>
<dbReference type="RefSeq" id="WP_086323948.1">
    <property type="nucleotide sequence ID" value="NZ_NGKW01000017.1"/>
</dbReference>
<dbReference type="InterPro" id="IPR006119">
    <property type="entry name" value="Resolv_N"/>
</dbReference>
<proteinExistence type="predicted"/>
<accession>A0A242B073</accession>
<dbReference type="PANTHER" id="PTHR30461">
    <property type="entry name" value="DNA-INVERTASE FROM LAMBDOID PROPHAGE"/>
    <property type="match status" value="1"/>
</dbReference>
<dbReference type="GO" id="GO:0003677">
    <property type="term" value="F:DNA binding"/>
    <property type="evidence" value="ECO:0007669"/>
    <property type="project" value="UniProtKB-KW"/>
</dbReference>
<dbReference type="GO" id="GO:0000150">
    <property type="term" value="F:DNA strand exchange activity"/>
    <property type="evidence" value="ECO:0007669"/>
    <property type="project" value="InterPro"/>
</dbReference>
<evidence type="ECO:0000256" key="2">
    <source>
        <dbReference type="ARBA" id="ARBA00023172"/>
    </source>
</evidence>
<dbReference type="SUPFAM" id="SSF53041">
    <property type="entry name" value="Resolvase-like"/>
    <property type="match status" value="1"/>
</dbReference>
<evidence type="ECO:0000313" key="5">
    <source>
        <dbReference type="Proteomes" id="UP000194885"/>
    </source>
</evidence>
<dbReference type="Gene3D" id="3.40.50.1390">
    <property type="entry name" value="Resolvase, N-terminal catalytic domain"/>
    <property type="match status" value="1"/>
</dbReference>
<dbReference type="InterPro" id="IPR036162">
    <property type="entry name" value="Resolvase-like_N_sf"/>
</dbReference>
<evidence type="ECO:0000256" key="1">
    <source>
        <dbReference type="ARBA" id="ARBA00023125"/>
    </source>
</evidence>
<feature type="domain" description="Resolvase/invertase-type recombinase catalytic" evidence="3">
    <location>
        <begin position="1"/>
        <end position="134"/>
    </location>
</feature>
<dbReference type="Gene3D" id="1.10.10.60">
    <property type="entry name" value="Homeodomain-like"/>
    <property type="match status" value="1"/>
</dbReference>
<dbReference type="InterPro" id="IPR050639">
    <property type="entry name" value="SSR_resolvase"/>
</dbReference>
<evidence type="ECO:0000259" key="3">
    <source>
        <dbReference type="PROSITE" id="PS51736"/>
    </source>
</evidence>
<dbReference type="PROSITE" id="PS51736">
    <property type="entry name" value="RECOMBINASES_3"/>
    <property type="match status" value="1"/>
</dbReference>